<sequence>MKIFDSHNHIWECKGEHFSWITEEMSIIKRDFSIDDLLMLSEENNVQYNLLVQAVPEVWETEKLLAVAEQNERIAGVIGWVDVAKGRAVIADIKKLIEQSDKLCGIRYMSQGIVPEHLIQEKFVEGVRSVGQLGLIYELLVNESQLEYVEKLISLCPDVLFVLNHIAKPDIKQGRIKAWSKAIENIARFQNVHCKLSGMVTEADLKNMET</sequence>
<comment type="similarity">
    <text evidence="1">Belongs to the metallo-dependent hydrolases superfamily.</text>
</comment>
<dbReference type="EMBL" id="MDTU01000001">
    <property type="protein sequence ID" value="ODN43520.1"/>
    <property type="molecule type" value="Genomic_DNA"/>
</dbReference>
<protein>
    <recommendedName>
        <fullName evidence="2">Amidohydrolase-related domain-containing protein</fullName>
    </recommendedName>
</protein>
<evidence type="ECO:0000256" key="1">
    <source>
        <dbReference type="ARBA" id="ARBA00038310"/>
    </source>
</evidence>
<evidence type="ECO:0000313" key="4">
    <source>
        <dbReference type="Proteomes" id="UP000094329"/>
    </source>
</evidence>
<dbReference type="Gene3D" id="3.20.20.140">
    <property type="entry name" value="Metal-dependent hydrolases"/>
    <property type="match status" value="1"/>
</dbReference>
<evidence type="ECO:0000313" key="3">
    <source>
        <dbReference type="EMBL" id="ODN43520.1"/>
    </source>
</evidence>
<proteinExistence type="inferred from homology"/>
<evidence type="ECO:0000259" key="2">
    <source>
        <dbReference type="Pfam" id="PF04909"/>
    </source>
</evidence>
<dbReference type="PANTHER" id="PTHR43569">
    <property type="entry name" value="AMIDOHYDROLASE"/>
    <property type="match status" value="1"/>
</dbReference>
<name>A0ABX3A7M4_9GAMM</name>
<dbReference type="InterPro" id="IPR032466">
    <property type="entry name" value="Metal_Hydrolase"/>
</dbReference>
<dbReference type="SUPFAM" id="SSF51556">
    <property type="entry name" value="Metallo-dependent hydrolases"/>
    <property type="match status" value="1"/>
</dbReference>
<dbReference type="Pfam" id="PF04909">
    <property type="entry name" value="Amidohydro_2"/>
    <property type="match status" value="1"/>
</dbReference>
<dbReference type="Proteomes" id="UP000094329">
    <property type="component" value="Unassembled WGS sequence"/>
</dbReference>
<gene>
    <name evidence="3" type="ORF">BGC07_12080</name>
</gene>
<feature type="domain" description="Amidohydrolase-related" evidence="2">
    <location>
        <begin position="5"/>
        <end position="202"/>
    </location>
</feature>
<reference evidence="3 4" key="1">
    <citation type="submission" date="2016-08" db="EMBL/GenBank/DDBJ databases">
        <title>Draft genome sequence of Candidatus Piscirickettsia litoralis, from seawater.</title>
        <authorList>
            <person name="Wan X."/>
            <person name="Lee A.J."/>
            <person name="Hou S."/>
            <person name="Donachie S.P."/>
        </authorList>
    </citation>
    <scope>NUCLEOTIDE SEQUENCE [LARGE SCALE GENOMIC DNA]</scope>
    <source>
        <strain evidence="3 4">Y2</strain>
    </source>
</reference>
<dbReference type="InterPro" id="IPR052350">
    <property type="entry name" value="Metallo-dep_Lactonases"/>
</dbReference>
<comment type="caution">
    <text evidence="3">The sequence shown here is derived from an EMBL/GenBank/DDBJ whole genome shotgun (WGS) entry which is preliminary data.</text>
</comment>
<dbReference type="InterPro" id="IPR006680">
    <property type="entry name" value="Amidohydro-rel"/>
</dbReference>
<keyword evidence="4" id="KW-1185">Reference proteome</keyword>
<accession>A0ABX3A7M4</accession>
<dbReference type="PANTHER" id="PTHR43569:SF2">
    <property type="entry name" value="AMIDOHYDROLASE-RELATED DOMAIN-CONTAINING PROTEIN"/>
    <property type="match status" value="1"/>
</dbReference>
<organism evidence="3 4">
    <name type="scientific">Piscirickettsia litoralis</name>
    <dbReference type="NCBI Taxonomy" id="1891921"/>
    <lineage>
        <taxon>Bacteria</taxon>
        <taxon>Pseudomonadati</taxon>
        <taxon>Pseudomonadota</taxon>
        <taxon>Gammaproteobacteria</taxon>
        <taxon>Thiotrichales</taxon>
        <taxon>Piscirickettsiaceae</taxon>
        <taxon>Piscirickettsia</taxon>
    </lineage>
</organism>
<dbReference type="RefSeq" id="WP_069313317.1">
    <property type="nucleotide sequence ID" value="NZ_MDTU01000001.1"/>
</dbReference>